<dbReference type="Pfam" id="PF07690">
    <property type="entry name" value="MFS_1"/>
    <property type="match status" value="1"/>
</dbReference>
<dbReference type="PANTHER" id="PTHR23502">
    <property type="entry name" value="MAJOR FACILITATOR SUPERFAMILY"/>
    <property type="match status" value="1"/>
</dbReference>
<dbReference type="InParanoid" id="A0A136IZU9"/>
<sequence>MTTRDPPGTVALVEFEASQDTSRLILVPKPSNDPNEPLNWTMPRKLFHYTLILAMVTAGFTLITIQAVYWQQMGPDMGLDLQQLNNGNSTQLAGLAVGCIFFIPFAVKYGRRPVYLVSTALLVASCWWTARMNTYWEVIVTNFLVGLAGSINETTVQMTIADLFFVHQRGTANGVYFVAVMIGSFLTPMAGGAQAAAQGWRWSYYALAIALSILLVIFVFTFEETKYIPPRSLTTVLAAVVENNEEGTNRPSGEKEAADTKDLDIKMSPSNTLGEVTPPLNTYRQRMRFTTTTNESLLRVFVAPAKVIFFPHVIFTGLQFASGVCFLVQLLLMTSILFSAPPYNFDTAGVGLMAMGPFIGNIFGAIYGGPFSDWCIKFFARRNGGTFEPEMRLYTLLPPAIFMSGGLAMFGVTAGMGMHWIYPSVGGAFFAFGLGANGDIVFTFVIDSYRDLVAEAFVGIAFLRNAVSICIPLTAVQWMTQVGPVYMFVTSSMIILFIALLFIPMIIWGKKIRIALAPRYYAIIEKRMQHGLHAGL</sequence>
<dbReference type="EMBL" id="KQ964252">
    <property type="protein sequence ID" value="KXJ90344.1"/>
    <property type="molecule type" value="Genomic_DNA"/>
</dbReference>
<keyword evidence="4" id="KW-0472">Membrane</keyword>
<evidence type="ECO:0000256" key="4">
    <source>
        <dbReference type="ARBA" id="ARBA00023136"/>
    </source>
</evidence>
<evidence type="ECO:0000313" key="7">
    <source>
        <dbReference type="Proteomes" id="UP000070501"/>
    </source>
</evidence>
<reference evidence="7" key="1">
    <citation type="submission" date="2016-02" db="EMBL/GenBank/DDBJ databases">
        <title>Draft genome sequence of Microdochium bolleyi, a fungal endophyte of beachgrass.</title>
        <authorList>
            <consortium name="DOE Joint Genome Institute"/>
            <person name="David A.S."/>
            <person name="May G."/>
            <person name="Haridas S."/>
            <person name="Lim J."/>
            <person name="Wang M."/>
            <person name="Labutti K."/>
            <person name="Lipzen A."/>
            <person name="Barry K."/>
            <person name="Grigoriev I.V."/>
        </authorList>
    </citation>
    <scope>NUCLEOTIDE SEQUENCE [LARGE SCALE GENOMIC DNA]</scope>
    <source>
        <strain evidence="7">J235TASD1</strain>
    </source>
</reference>
<dbReference type="SUPFAM" id="SSF103473">
    <property type="entry name" value="MFS general substrate transporter"/>
    <property type="match status" value="1"/>
</dbReference>
<dbReference type="OrthoDB" id="5215911at2759"/>
<evidence type="ECO:0000256" key="1">
    <source>
        <dbReference type="ARBA" id="ARBA00004141"/>
    </source>
</evidence>
<comment type="subcellular location">
    <subcellularLocation>
        <location evidence="1">Membrane</location>
        <topology evidence="1">Multi-pass membrane protein</topology>
    </subcellularLocation>
</comment>
<dbReference type="AlphaFoldDB" id="A0A136IZU9"/>
<accession>A0A136IZU9</accession>
<gene>
    <name evidence="6" type="ORF">Micbo1qcDRAFT_148325</name>
</gene>
<dbReference type="GO" id="GO:0005886">
    <property type="term" value="C:plasma membrane"/>
    <property type="evidence" value="ECO:0007669"/>
    <property type="project" value="TreeGrafter"/>
</dbReference>
<dbReference type="InterPro" id="IPR036259">
    <property type="entry name" value="MFS_trans_sf"/>
</dbReference>
<dbReference type="PANTHER" id="PTHR23502:SF50">
    <property type="entry name" value="TRANSPORTER, PUTATIVE (AFU_ORTHOLOGUE AFUA_5G00430)-RELATED"/>
    <property type="match status" value="1"/>
</dbReference>
<evidence type="ECO:0000313" key="6">
    <source>
        <dbReference type="EMBL" id="KXJ90344.1"/>
    </source>
</evidence>
<proteinExistence type="predicted"/>
<keyword evidence="2" id="KW-0812">Transmembrane</keyword>
<keyword evidence="7" id="KW-1185">Reference proteome</keyword>
<evidence type="ECO:0000256" key="3">
    <source>
        <dbReference type="ARBA" id="ARBA00022989"/>
    </source>
</evidence>
<protein>
    <submittedName>
        <fullName evidence="6">Major facilitator superfamily domain-containing protein</fullName>
    </submittedName>
</protein>
<dbReference type="Proteomes" id="UP000070501">
    <property type="component" value="Unassembled WGS sequence"/>
</dbReference>
<dbReference type="STRING" id="196109.A0A136IZU9"/>
<dbReference type="InterPro" id="IPR020846">
    <property type="entry name" value="MFS_dom"/>
</dbReference>
<keyword evidence="3" id="KW-1133">Transmembrane helix</keyword>
<name>A0A136IZU9_9PEZI</name>
<evidence type="ECO:0000259" key="5">
    <source>
        <dbReference type="PROSITE" id="PS50850"/>
    </source>
</evidence>
<feature type="domain" description="Major facilitator superfamily (MFS) profile" evidence="5">
    <location>
        <begin position="47"/>
        <end position="507"/>
    </location>
</feature>
<organism evidence="6 7">
    <name type="scientific">Microdochium bolleyi</name>
    <dbReference type="NCBI Taxonomy" id="196109"/>
    <lineage>
        <taxon>Eukaryota</taxon>
        <taxon>Fungi</taxon>
        <taxon>Dikarya</taxon>
        <taxon>Ascomycota</taxon>
        <taxon>Pezizomycotina</taxon>
        <taxon>Sordariomycetes</taxon>
        <taxon>Xylariomycetidae</taxon>
        <taxon>Xylariales</taxon>
        <taxon>Microdochiaceae</taxon>
        <taxon>Microdochium</taxon>
    </lineage>
</organism>
<evidence type="ECO:0000256" key="2">
    <source>
        <dbReference type="ARBA" id="ARBA00022692"/>
    </source>
</evidence>
<dbReference type="PROSITE" id="PS50850">
    <property type="entry name" value="MFS"/>
    <property type="match status" value="1"/>
</dbReference>
<dbReference type="Gene3D" id="1.20.1250.20">
    <property type="entry name" value="MFS general substrate transporter like domains"/>
    <property type="match status" value="1"/>
</dbReference>
<dbReference type="InterPro" id="IPR011701">
    <property type="entry name" value="MFS"/>
</dbReference>
<dbReference type="GO" id="GO:0022857">
    <property type="term" value="F:transmembrane transporter activity"/>
    <property type="evidence" value="ECO:0007669"/>
    <property type="project" value="InterPro"/>
</dbReference>